<dbReference type="InterPro" id="IPR013131">
    <property type="entry name" value="Mannitol_DH_N"/>
</dbReference>
<gene>
    <name evidence="6" type="ORF">H8707_02335</name>
</gene>
<dbReference type="SUPFAM" id="SSF48179">
    <property type="entry name" value="6-phosphogluconate dehydrogenase C-terminal domain-like"/>
    <property type="match status" value="1"/>
</dbReference>
<dbReference type="PANTHER" id="PTHR30524">
    <property type="entry name" value="MANNITOL-1-PHOSPHATE 5-DEHYDROGENASE"/>
    <property type="match status" value="1"/>
</dbReference>
<dbReference type="Pfam" id="PF01232">
    <property type="entry name" value="Mannitol_dh"/>
    <property type="match status" value="1"/>
</dbReference>
<dbReference type="GO" id="GO:0019592">
    <property type="term" value="P:mannitol catabolic process"/>
    <property type="evidence" value="ECO:0007669"/>
    <property type="project" value="TreeGrafter"/>
</dbReference>
<sequence>MKKTVAIIGSGKIGRGYLADLFSAAGYHITFIDISTDLVDKLNSRGQYTLFITGKAETKKRIIKDYEAYSIERDFTTIIEKLSIVDMVCVALYPNALPSVANQIVETIKRCIEISRKNPLNFIFFVNKALTARRVKEMVEKQLHTETEINYYKDNIGIVEALTLRGGVNPTPKMLKEDPLCVSSSEGTVIPVGDEFVGPKPDMEFIQFTDRVEGRLAEKVWCGNMLHCTIASIGWSKGYKYTVECANDPYIQNIADQAYNEASFGIGKEFNFNTEEIKEGKNKYWNFFMKSNVLDDVEHVSADPLRKLSRDDRYIGPALLCLKYNKLPYFLARGAAYLFLFENEKDPSALKLQSSVKSNGIEQTIWDVCDLSPNIKEEQMLHQLILAHYKEIAFRK</sequence>
<dbReference type="InterPro" id="IPR036291">
    <property type="entry name" value="NAD(P)-bd_dom_sf"/>
</dbReference>
<proteinExistence type="predicted"/>
<evidence type="ECO:0000256" key="2">
    <source>
        <dbReference type="ARBA" id="ARBA00023027"/>
    </source>
</evidence>
<comment type="catalytic activity">
    <reaction evidence="3">
        <text>D-mannitol 1-phosphate + NAD(+) = beta-D-fructose 6-phosphate + NADH + H(+)</text>
        <dbReference type="Rhea" id="RHEA:19661"/>
        <dbReference type="ChEBI" id="CHEBI:15378"/>
        <dbReference type="ChEBI" id="CHEBI:57540"/>
        <dbReference type="ChEBI" id="CHEBI:57634"/>
        <dbReference type="ChEBI" id="CHEBI:57945"/>
        <dbReference type="ChEBI" id="CHEBI:61381"/>
        <dbReference type="EC" id="1.1.1.17"/>
    </reaction>
</comment>
<keyword evidence="1" id="KW-0560">Oxidoreductase</keyword>
<reference evidence="6" key="1">
    <citation type="submission" date="2020-08" db="EMBL/GenBank/DDBJ databases">
        <title>Genome public.</title>
        <authorList>
            <person name="Liu C."/>
            <person name="Sun Q."/>
        </authorList>
    </citation>
    <scope>NUCLEOTIDE SEQUENCE</scope>
    <source>
        <strain evidence="6">BX21</strain>
    </source>
</reference>
<name>A0A926EVN8_9FIRM</name>
<dbReference type="InterPro" id="IPR013118">
    <property type="entry name" value="Mannitol_DH_C"/>
</dbReference>
<dbReference type="EMBL" id="JACRTG010000007">
    <property type="protein sequence ID" value="MBC8587080.1"/>
    <property type="molecule type" value="Genomic_DNA"/>
</dbReference>
<feature type="domain" description="Mannitol dehydrogenase C-terminal" evidence="5">
    <location>
        <begin position="219"/>
        <end position="353"/>
    </location>
</feature>
<evidence type="ECO:0000256" key="1">
    <source>
        <dbReference type="ARBA" id="ARBA00023002"/>
    </source>
</evidence>
<dbReference type="InterPro" id="IPR008927">
    <property type="entry name" value="6-PGluconate_DH-like_C_sf"/>
</dbReference>
<dbReference type="SUPFAM" id="SSF51735">
    <property type="entry name" value="NAD(P)-binding Rossmann-fold domains"/>
    <property type="match status" value="1"/>
</dbReference>
<accession>A0A926EVN8</accession>
<dbReference type="RefSeq" id="WP_262428551.1">
    <property type="nucleotide sequence ID" value="NZ_JACRTG010000007.1"/>
</dbReference>
<evidence type="ECO:0000259" key="4">
    <source>
        <dbReference type="Pfam" id="PF01232"/>
    </source>
</evidence>
<dbReference type="InterPro" id="IPR013328">
    <property type="entry name" value="6PGD_dom2"/>
</dbReference>
<keyword evidence="7" id="KW-1185">Reference proteome</keyword>
<evidence type="ECO:0000256" key="3">
    <source>
        <dbReference type="ARBA" id="ARBA00048615"/>
    </source>
</evidence>
<evidence type="ECO:0000313" key="7">
    <source>
        <dbReference type="Proteomes" id="UP000601171"/>
    </source>
</evidence>
<dbReference type="GO" id="GO:0008926">
    <property type="term" value="F:mannitol-1-phosphate 5-dehydrogenase activity"/>
    <property type="evidence" value="ECO:0007669"/>
    <property type="project" value="UniProtKB-EC"/>
</dbReference>
<protein>
    <recommendedName>
        <fullName evidence="8">Mannitol-1-phosphate 5-dehydrogenase</fullName>
    </recommendedName>
</protein>
<dbReference type="Gene3D" id="1.10.1040.10">
    <property type="entry name" value="N-(1-d-carboxylethyl)-l-norvaline Dehydrogenase, domain 2"/>
    <property type="match status" value="1"/>
</dbReference>
<dbReference type="Pfam" id="PF08125">
    <property type="entry name" value="Mannitol_dh_C"/>
    <property type="match status" value="1"/>
</dbReference>
<feature type="domain" description="Mannitol dehydrogenase N-terminal" evidence="4">
    <location>
        <begin position="8"/>
        <end position="182"/>
    </location>
</feature>
<dbReference type="Proteomes" id="UP000601171">
    <property type="component" value="Unassembled WGS sequence"/>
</dbReference>
<keyword evidence="2" id="KW-0520">NAD</keyword>
<organism evidence="6 7">
    <name type="scientific">Paratissierella segnis</name>
    <dbReference type="NCBI Taxonomy" id="2763679"/>
    <lineage>
        <taxon>Bacteria</taxon>
        <taxon>Bacillati</taxon>
        <taxon>Bacillota</taxon>
        <taxon>Tissierellia</taxon>
        <taxon>Tissierellales</taxon>
        <taxon>Tissierellaceae</taxon>
        <taxon>Paratissierella</taxon>
    </lineage>
</organism>
<evidence type="ECO:0000313" key="6">
    <source>
        <dbReference type="EMBL" id="MBC8587080.1"/>
    </source>
</evidence>
<evidence type="ECO:0000259" key="5">
    <source>
        <dbReference type="Pfam" id="PF08125"/>
    </source>
</evidence>
<dbReference type="AlphaFoldDB" id="A0A926EVN8"/>
<evidence type="ECO:0008006" key="8">
    <source>
        <dbReference type="Google" id="ProtNLM"/>
    </source>
</evidence>
<dbReference type="Gene3D" id="3.40.50.720">
    <property type="entry name" value="NAD(P)-binding Rossmann-like Domain"/>
    <property type="match status" value="1"/>
</dbReference>
<comment type="caution">
    <text evidence="6">The sequence shown here is derived from an EMBL/GenBank/DDBJ whole genome shotgun (WGS) entry which is preliminary data.</text>
</comment>
<dbReference type="PANTHER" id="PTHR30524:SF0">
    <property type="entry name" value="ALTRONATE OXIDOREDUCTASE-RELATED"/>
    <property type="match status" value="1"/>
</dbReference>
<dbReference type="GO" id="GO:0005829">
    <property type="term" value="C:cytosol"/>
    <property type="evidence" value="ECO:0007669"/>
    <property type="project" value="TreeGrafter"/>
</dbReference>